<evidence type="ECO:0000313" key="3">
    <source>
        <dbReference type="EMBL" id="RLP77318.1"/>
    </source>
</evidence>
<comment type="caution">
    <text evidence="3">The sequence shown here is derived from an EMBL/GenBank/DDBJ whole genome shotgun (WGS) entry which is preliminary data.</text>
</comment>
<organism evidence="3 4">
    <name type="scientific">Mycetocola tolaasinivorans</name>
    <dbReference type="NCBI Taxonomy" id="76635"/>
    <lineage>
        <taxon>Bacteria</taxon>
        <taxon>Bacillati</taxon>
        <taxon>Actinomycetota</taxon>
        <taxon>Actinomycetes</taxon>
        <taxon>Micrococcales</taxon>
        <taxon>Microbacteriaceae</taxon>
        <taxon>Mycetocola</taxon>
    </lineage>
</organism>
<dbReference type="AlphaFoldDB" id="A0A3L7AC64"/>
<evidence type="ECO:0000256" key="1">
    <source>
        <dbReference type="SAM" id="MobiDB-lite"/>
    </source>
</evidence>
<keyword evidence="2" id="KW-0812">Transmembrane</keyword>
<gene>
    <name evidence="3" type="ORF">D9V32_02380</name>
</gene>
<keyword evidence="2" id="KW-1133">Transmembrane helix</keyword>
<sequence>MRPGALLGEISRDVYTGTSRALLFTLLCSVILIGLCLAELGAVSRVLGDADTYRRSGASILTFQAPGQIDAARCEALKTLPNVNHAGALRENPAGMRPAALPGHSIPQRDVTEGFIQLLTAAGSDTGAAPGPGIVLSDQVANALGRDAGGHDSHGRRFHSGARGIPLPRRRTQARARLHGTRAGLGPRNAVR</sequence>
<dbReference type="EMBL" id="RCUX01000002">
    <property type="protein sequence ID" value="RLP77318.1"/>
    <property type="molecule type" value="Genomic_DNA"/>
</dbReference>
<evidence type="ECO:0000313" key="4">
    <source>
        <dbReference type="Proteomes" id="UP000272503"/>
    </source>
</evidence>
<dbReference type="Proteomes" id="UP000272503">
    <property type="component" value="Unassembled WGS sequence"/>
</dbReference>
<keyword evidence="2" id="KW-0472">Membrane</keyword>
<feature type="transmembrane region" description="Helical" evidence="2">
    <location>
        <begin position="21"/>
        <end position="43"/>
    </location>
</feature>
<evidence type="ECO:0000256" key="2">
    <source>
        <dbReference type="SAM" id="Phobius"/>
    </source>
</evidence>
<protein>
    <submittedName>
        <fullName evidence="3">Uncharacterized protein</fullName>
    </submittedName>
</protein>
<keyword evidence="4" id="KW-1185">Reference proteome</keyword>
<reference evidence="3 4" key="1">
    <citation type="submission" date="2018-10" db="EMBL/GenBank/DDBJ databases">
        <authorList>
            <person name="Li J."/>
        </authorList>
    </citation>
    <scope>NUCLEOTIDE SEQUENCE [LARGE SCALE GENOMIC DNA]</scope>
    <source>
        <strain evidence="3 4">IF 016277</strain>
    </source>
</reference>
<feature type="region of interest" description="Disordered" evidence="1">
    <location>
        <begin position="145"/>
        <end position="171"/>
    </location>
</feature>
<proteinExistence type="predicted"/>
<name>A0A3L7AC64_9MICO</name>
<accession>A0A3L7AC64</accession>